<evidence type="ECO:0000256" key="3">
    <source>
        <dbReference type="ARBA" id="ARBA00014628"/>
    </source>
</evidence>
<gene>
    <name evidence="11" type="ORF">XTPLMG730_0656</name>
</gene>
<dbReference type="Gene3D" id="3.40.1050.10">
    <property type="entry name" value="Carbonic anhydrase"/>
    <property type="match status" value="1"/>
</dbReference>
<evidence type="ECO:0000256" key="1">
    <source>
        <dbReference type="ARBA" id="ARBA00006217"/>
    </source>
</evidence>
<dbReference type="AlphaFoldDB" id="A0A0K2ZEG8"/>
<feature type="binding site" evidence="9">
    <location>
        <position position="101"/>
    </location>
    <ligand>
        <name>Zn(2+)</name>
        <dbReference type="ChEBI" id="CHEBI:29105"/>
    </ligand>
</feature>
<evidence type="ECO:0000256" key="10">
    <source>
        <dbReference type="RuleBase" id="RU003956"/>
    </source>
</evidence>
<dbReference type="Pfam" id="PF00484">
    <property type="entry name" value="Pro_CA"/>
    <property type="match status" value="1"/>
</dbReference>
<dbReference type="Proteomes" id="UP000045978">
    <property type="component" value="Unassembled WGS sequence"/>
</dbReference>
<keyword evidence="6 10" id="KW-0456">Lyase</keyword>
<sequence length="229" mass="25333">MDSLLDGFRHFRKEVYPRQRGLFRQLAGGQTPHTLFITCADSRVMPELMFAAQPGELFVYRNIGNVVPPYSQHVSGVVAAIEYAVAVLQVKHIVVCGHTDCGAMKAVLDPDSLREVPNVAAWLKHTDSARQVAAQHDHAGHPEDALNCLTEENVVAQLDHLRTQPVVAARLARGALRIHGWIYDIAHGEIRAFDAEQGRFLPLLPEEGKRAPEATPRPRLVPVLRNVAV</sequence>
<organism evidence="11 12">
    <name type="scientific">Xanthomonas graminis pv. phlei</name>
    <dbReference type="NCBI Taxonomy" id="487906"/>
    <lineage>
        <taxon>Bacteria</taxon>
        <taxon>Pseudomonadati</taxon>
        <taxon>Pseudomonadota</taxon>
        <taxon>Gammaproteobacteria</taxon>
        <taxon>Lysobacterales</taxon>
        <taxon>Lysobacteraceae</taxon>
        <taxon>Xanthomonas</taxon>
        <taxon>Xanthomonas translucens group</taxon>
        <taxon>Xanthomonas graminis</taxon>
    </lineage>
</organism>
<dbReference type="SUPFAM" id="SSF53056">
    <property type="entry name" value="beta-carbonic anhydrase, cab"/>
    <property type="match status" value="1"/>
</dbReference>
<proteinExistence type="inferred from homology"/>
<keyword evidence="4 9" id="KW-0479">Metal-binding</keyword>
<dbReference type="GO" id="GO:0008270">
    <property type="term" value="F:zinc ion binding"/>
    <property type="evidence" value="ECO:0007669"/>
    <property type="project" value="UniProtKB-UniRule"/>
</dbReference>
<dbReference type="PANTHER" id="PTHR11002:SF76">
    <property type="entry name" value="CARBONIC ANHYDRASE"/>
    <property type="match status" value="1"/>
</dbReference>
<keyword evidence="5 9" id="KW-0862">Zinc</keyword>
<dbReference type="PANTHER" id="PTHR11002">
    <property type="entry name" value="CARBONIC ANHYDRASE"/>
    <property type="match status" value="1"/>
</dbReference>
<comment type="similarity">
    <text evidence="1 10">Belongs to the beta-class carbonic anhydrase family.</text>
</comment>
<dbReference type="EC" id="4.2.1.1" evidence="2 10"/>
<evidence type="ECO:0000256" key="7">
    <source>
        <dbReference type="ARBA" id="ARBA00031969"/>
    </source>
</evidence>
<dbReference type="RefSeq" id="WP_053837204.1">
    <property type="nucleotide sequence ID" value="NZ_CP076251.1"/>
</dbReference>
<dbReference type="GO" id="GO:0015976">
    <property type="term" value="P:carbon utilization"/>
    <property type="evidence" value="ECO:0007669"/>
    <property type="project" value="InterPro"/>
</dbReference>
<comment type="function">
    <text evidence="10">Reversible hydration of carbon dioxide.</text>
</comment>
<feature type="binding site" evidence="9">
    <location>
        <position position="41"/>
    </location>
    <ligand>
        <name>Zn(2+)</name>
        <dbReference type="ChEBI" id="CHEBI:29105"/>
    </ligand>
</feature>
<dbReference type="InterPro" id="IPR036874">
    <property type="entry name" value="Carbonic_anhydrase_sf"/>
</dbReference>
<comment type="catalytic activity">
    <reaction evidence="8 10">
        <text>hydrogencarbonate + H(+) = CO2 + H2O</text>
        <dbReference type="Rhea" id="RHEA:10748"/>
        <dbReference type="ChEBI" id="CHEBI:15377"/>
        <dbReference type="ChEBI" id="CHEBI:15378"/>
        <dbReference type="ChEBI" id="CHEBI:16526"/>
        <dbReference type="ChEBI" id="CHEBI:17544"/>
        <dbReference type="EC" id="4.2.1.1"/>
    </reaction>
</comment>
<protein>
    <recommendedName>
        <fullName evidence="3 10">Carbonic anhydrase</fullName>
        <ecNumber evidence="2 10">4.2.1.1</ecNumber>
    </recommendedName>
    <alternativeName>
        <fullName evidence="7 10">Carbonate dehydratase</fullName>
    </alternativeName>
</protein>
<dbReference type="CDD" id="cd00884">
    <property type="entry name" value="beta_CA_cladeB"/>
    <property type="match status" value="1"/>
</dbReference>
<evidence type="ECO:0000256" key="8">
    <source>
        <dbReference type="ARBA" id="ARBA00048348"/>
    </source>
</evidence>
<dbReference type="SMART" id="SM00947">
    <property type="entry name" value="Pro_CA"/>
    <property type="match status" value="1"/>
</dbReference>
<reference evidence="11 12" key="1">
    <citation type="submission" date="2015-07" db="EMBL/GenBank/DDBJ databases">
        <authorList>
            <person name="Noorani M."/>
        </authorList>
    </citation>
    <scope>NUCLEOTIDE SEQUENCE [LARGE SCALE GENOMIC DNA]</scope>
    <source>
        <strain evidence="11">LMG730</strain>
    </source>
</reference>
<evidence type="ECO:0000256" key="2">
    <source>
        <dbReference type="ARBA" id="ARBA00012925"/>
    </source>
</evidence>
<dbReference type="EMBL" id="CXOJ01000011">
    <property type="protein sequence ID" value="CTP84056.1"/>
    <property type="molecule type" value="Genomic_DNA"/>
</dbReference>
<dbReference type="InterPro" id="IPR015892">
    <property type="entry name" value="Carbonic_anhydrase_CS"/>
</dbReference>
<evidence type="ECO:0000313" key="12">
    <source>
        <dbReference type="Proteomes" id="UP000045978"/>
    </source>
</evidence>
<dbReference type="InterPro" id="IPR045066">
    <property type="entry name" value="Beta_CA_cladeB"/>
</dbReference>
<comment type="cofactor">
    <cofactor evidence="9">
        <name>Zn(2+)</name>
        <dbReference type="ChEBI" id="CHEBI:29105"/>
    </cofactor>
    <text evidence="9">Binds 1 zinc ion per subunit.</text>
</comment>
<feature type="binding site" evidence="9">
    <location>
        <position position="39"/>
    </location>
    <ligand>
        <name>Zn(2+)</name>
        <dbReference type="ChEBI" id="CHEBI:29105"/>
    </ligand>
</feature>
<dbReference type="GO" id="GO:0004089">
    <property type="term" value="F:carbonate dehydratase activity"/>
    <property type="evidence" value="ECO:0007669"/>
    <property type="project" value="UniProtKB-UniRule"/>
</dbReference>
<evidence type="ECO:0000256" key="9">
    <source>
        <dbReference type="PIRSR" id="PIRSR601765-1"/>
    </source>
</evidence>
<feature type="binding site" evidence="9">
    <location>
        <position position="98"/>
    </location>
    <ligand>
        <name>Zn(2+)</name>
        <dbReference type="ChEBI" id="CHEBI:29105"/>
    </ligand>
</feature>
<evidence type="ECO:0000256" key="4">
    <source>
        <dbReference type="ARBA" id="ARBA00022723"/>
    </source>
</evidence>
<dbReference type="InterPro" id="IPR001765">
    <property type="entry name" value="Carbonic_anhydrase"/>
</dbReference>
<evidence type="ECO:0000256" key="6">
    <source>
        <dbReference type="ARBA" id="ARBA00023239"/>
    </source>
</evidence>
<dbReference type="PROSITE" id="PS00705">
    <property type="entry name" value="PROK_CO2_ANHYDRASE_2"/>
    <property type="match status" value="1"/>
</dbReference>
<name>A0A0K2ZEG8_9XANT</name>
<evidence type="ECO:0000313" key="11">
    <source>
        <dbReference type="EMBL" id="CTP84056.1"/>
    </source>
</evidence>
<dbReference type="PROSITE" id="PS00704">
    <property type="entry name" value="PROK_CO2_ANHYDRASE_1"/>
    <property type="match status" value="1"/>
</dbReference>
<evidence type="ECO:0000256" key="5">
    <source>
        <dbReference type="ARBA" id="ARBA00022833"/>
    </source>
</evidence>
<dbReference type="FunFam" id="3.40.1050.10:FF:000003">
    <property type="entry name" value="Carbonic anhydrase"/>
    <property type="match status" value="1"/>
</dbReference>
<accession>A0A0K2ZEG8</accession>